<sequence length="124" mass="14219">MPRTRSQGEPYYLRINDIELYLRVLRRIREYRAANNLPPVELPDFKNIFPSIPEMAEPARALRDYAAPSQDEPHSSIAPPAIEANNFELKPSLLQAVQQNQFSGNPTEDPNLHLSVFVQYADTR</sequence>
<protein>
    <submittedName>
        <fullName evidence="1">Uncharacterized protein</fullName>
    </submittedName>
</protein>
<dbReference type="Gramene" id="Psat05G0202500-T1">
    <property type="protein sequence ID" value="KAI5405089.1"/>
    <property type="gene ID" value="KIW84_052025"/>
</dbReference>
<keyword evidence="2" id="KW-1185">Reference proteome</keyword>
<reference evidence="1 2" key="1">
    <citation type="journal article" date="2022" name="Nat. Genet.">
        <title>Improved pea reference genome and pan-genome highlight genomic features and evolutionary characteristics.</title>
        <authorList>
            <person name="Yang T."/>
            <person name="Liu R."/>
            <person name="Luo Y."/>
            <person name="Hu S."/>
            <person name="Wang D."/>
            <person name="Wang C."/>
            <person name="Pandey M.K."/>
            <person name="Ge S."/>
            <person name="Xu Q."/>
            <person name="Li N."/>
            <person name="Li G."/>
            <person name="Huang Y."/>
            <person name="Saxena R.K."/>
            <person name="Ji Y."/>
            <person name="Li M."/>
            <person name="Yan X."/>
            <person name="He Y."/>
            <person name="Liu Y."/>
            <person name="Wang X."/>
            <person name="Xiang C."/>
            <person name="Varshney R.K."/>
            <person name="Ding H."/>
            <person name="Gao S."/>
            <person name="Zong X."/>
        </authorList>
    </citation>
    <scope>NUCLEOTIDE SEQUENCE [LARGE SCALE GENOMIC DNA]</scope>
    <source>
        <strain evidence="1 2">cv. Zhongwan 6</strain>
    </source>
</reference>
<accession>A0A9D4WLK6</accession>
<dbReference type="Proteomes" id="UP001058974">
    <property type="component" value="Chromosome 5"/>
</dbReference>
<name>A0A9D4WLK6_PEA</name>
<evidence type="ECO:0000313" key="2">
    <source>
        <dbReference type="Proteomes" id="UP001058974"/>
    </source>
</evidence>
<organism evidence="1 2">
    <name type="scientific">Pisum sativum</name>
    <name type="common">Garden pea</name>
    <name type="synonym">Lathyrus oleraceus</name>
    <dbReference type="NCBI Taxonomy" id="3888"/>
    <lineage>
        <taxon>Eukaryota</taxon>
        <taxon>Viridiplantae</taxon>
        <taxon>Streptophyta</taxon>
        <taxon>Embryophyta</taxon>
        <taxon>Tracheophyta</taxon>
        <taxon>Spermatophyta</taxon>
        <taxon>Magnoliopsida</taxon>
        <taxon>eudicotyledons</taxon>
        <taxon>Gunneridae</taxon>
        <taxon>Pentapetalae</taxon>
        <taxon>rosids</taxon>
        <taxon>fabids</taxon>
        <taxon>Fabales</taxon>
        <taxon>Fabaceae</taxon>
        <taxon>Papilionoideae</taxon>
        <taxon>50 kb inversion clade</taxon>
        <taxon>NPAAA clade</taxon>
        <taxon>Hologalegina</taxon>
        <taxon>IRL clade</taxon>
        <taxon>Fabeae</taxon>
        <taxon>Lathyrus</taxon>
    </lineage>
</organism>
<dbReference type="AlphaFoldDB" id="A0A9D4WLK6"/>
<proteinExistence type="predicted"/>
<dbReference type="EMBL" id="JAMSHJ010000005">
    <property type="protein sequence ID" value="KAI5405089.1"/>
    <property type="molecule type" value="Genomic_DNA"/>
</dbReference>
<evidence type="ECO:0000313" key="1">
    <source>
        <dbReference type="EMBL" id="KAI5405089.1"/>
    </source>
</evidence>
<gene>
    <name evidence="1" type="ORF">KIW84_052025</name>
</gene>
<comment type="caution">
    <text evidence="1">The sequence shown here is derived from an EMBL/GenBank/DDBJ whole genome shotgun (WGS) entry which is preliminary data.</text>
</comment>